<dbReference type="Proteomes" id="UP000054845">
    <property type="component" value="Unassembled WGS sequence"/>
</dbReference>
<name>A0A0P1BHZ3_9BASI</name>
<feature type="region of interest" description="Disordered" evidence="2">
    <location>
        <begin position="452"/>
        <end position="492"/>
    </location>
</feature>
<feature type="region of interest" description="Disordered" evidence="2">
    <location>
        <begin position="619"/>
        <end position="644"/>
    </location>
</feature>
<keyword evidence="4" id="KW-1185">Reference proteome</keyword>
<reference evidence="3 4" key="1">
    <citation type="submission" date="2014-09" db="EMBL/GenBank/DDBJ databases">
        <authorList>
            <person name="Magalhaes I.L.F."/>
            <person name="Oliveira U."/>
            <person name="Santos F.R."/>
            <person name="Vidigal T.H.D.A."/>
            <person name="Brescovit A.D."/>
            <person name="Santos A.J."/>
        </authorList>
    </citation>
    <scope>NUCLEOTIDE SEQUENCE [LARGE SCALE GENOMIC DNA]</scope>
</reference>
<evidence type="ECO:0000256" key="2">
    <source>
        <dbReference type="SAM" id="MobiDB-lite"/>
    </source>
</evidence>
<evidence type="ECO:0000313" key="4">
    <source>
        <dbReference type="Proteomes" id="UP000054845"/>
    </source>
</evidence>
<feature type="compositionally biased region" description="Polar residues" evidence="2">
    <location>
        <begin position="627"/>
        <end position="643"/>
    </location>
</feature>
<dbReference type="STRING" id="401625.A0A0P1BHZ3"/>
<feature type="region of interest" description="Disordered" evidence="2">
    <location>
        <begin position="661"/>
        <end position="711"/>
    </location>
</feature>
<feature type="compositionally biased region" description="Low complexity" evidence="2">
    <location>
        <begin position="305"/>
        <end position="314"/>
    </location>
</feature>
<dbReference type="OrthoDB" id="3366661at2759"/>
<feature type="compositionally biased region" description="Polar residues" evidence="2">
    <location>
        <begin position="43"/>
        <end position="63"/>
    </location>
</feature>
<feature type="region of interest" description="Disordered" evidence="2">
    <location>
        <begin position="1"/>
        <end position="64"/>
    </location>
</feature>
<feature type="compositionally biased region" description="Basic and acidic residues" evidence="2">
    <location>
        <begin position="473"/>
        <end position="482"/>
    </location>
</feature>
<proteinExistence type="predicted"/>
<feature type="compositionally biased region" description="Polar residues" evidence="2">
    <location>
        <begin position="1"/>
        <end position="21"/>
    </location>
</feature>
<sequence length="711" mass="74774">MSEVQTNSQQGDAGVNSQSQDGAYHHAAQPEMGNGGGSEAVYMQQSSQNAMGPSTNGSGTPYNPYQLMPQELAQGNVHMYAIAGPSSAYYDPNGLPTYYTAPPHQVYYQQTYPQQYAQVYGHSPYVAAPLPNEGYRHPHPPQYAQSRPDGYANRYQHQRGGARQSSGYRNMGSKRSSEPAASRQASTSGVAHNQGGAANNASASPGIRSEAGLPPESASPSTGSGVGGMETPDRAADRTTSTDVALSARTGTTTSPARSLSSLPVNLKLPAKPPPPTHIPTHQSQPQSGLSSPALGATFHGPQGAAISSAAIHAQQHEWNGGRPRGGGAYQASPSSQTRPLPFGGGGGLAHPKVSAETSSGAPQHHPTALRAFPQGGIGAGASELVRQTPLSRFPPLPNFPQLPDPGAEDQAGELRKALERAKKRDDAWILRLEAIGFEPEEAWRAFRREHGRNDGEQGPSTSGNLATSPAVESDRIAEHDTPVQTGDNETVRREPILGIRLLQRVHDLQEENQELEQMLRAQFRSVKTSGFDEPNATAGHSENLTSELEDAHRLIEALDKALTAESARAEAAESALSIACVQNSTSLLSLDDAHASSAPVPSPTVFLPSSGAKSIGGGLQFGQAAASPQTAARGTANSTPYQTPELDAASFECELAQGVDSYPLEKETDSMEQREPIKAQLGGGTEGWTQAGSGRGKGRSRRGTGKARGK</sequence>
<feature type="compositionally biased region" description="Basic residues" evidence="2">
    <location>
        <begin position="697"/>
        <end position="711"/>
    </location>
</feature>
<organism evidence="3 4">
    <name type="scientific">Ceraceosorus bombacis</name>
    <dbReference type="NCBI Taxonomy" id="401625"/>
    <lineage>
        <taxon>Eukaryota</taxon>
        <taxon>Fungi</taxon>
        <taxon>Dikarya</taxon>
        <taxon>Basidiomycota</taxon>
        <taxon>Ustilaginomycotina</taxon>
        <taxon>Exobasidiomycetes</taxon>
        <taxon>Ceraceosorales</taxon>
        <taxon>Ceraceosoraceae</taxon>
        <taxon>Ceraceosorus</taxon>
    </lineage>
</organism>
<evidence type="ECO:0000256" key="1">
    <source>
        <dbReference type="SAM" id="Coils"/>
    </source>
</evidence>
<evidence type="ECO:0000313" key="3">
    <source>
        <dbReference type="EMBL" id="CEH15270.1"/>
    </source>
</evidence>
<protein>
    <submittedName>
        <fullName evidence="3">Uncharacterized protein</fullName>
    </submittedName>
</protein>
<feature type="compositionally biased region" description="Low complexity" evidence="2">
    <location>
        <begin position="195"/>
        <end position="204"/>
    </location>
</feature>
<dbReference type="AlphaFoldDB" id="A0A0P1BHZ3"/>
<feature type="compositionally biased region" description="Polar residues" evidence="2">
    <location>
        <begin position="238"/>
        <end position="263"/>
    </location>
</feature>
<accession>A0A0P1BHZ3</accession>
<feature type="region of interest" description="Disordered" evidence="2">
    <location>
        <begin position="130"/>
        <end position="365"/>
    </location>
</feature>
<feature type="compositionally biased region" description="Polar residues" evidence="2">
    <location>
        <begin position="459"/>
        <end position="468"/>
    </location>
</feature>
<keyword evidence="1" id="KW-0175">Coiled coil</keyword>
<dbReference type="EMBL" id="CCYA01000260">
    <property type="protein sequence ID" value="CEH15270.1"/>
    <property type="molecule type" value="Genomic_DNA"/>
</dbReference>
<feature type="coiled-coil region" evidence="1">
    <location>
        <begin position="499"/>
        <end position="576"/>
    </location>
</feature>
<feature type="compositionally biased region" description="Basic and acidic residues" evidence="2">
    <location>
        <begin position="664"/>
        <end position="678"/>
    </location>
</feature>